<protein>
    <recommendedName>
        <fullName evidence="4">VIT family protein</fullName>
    </recommendedName>
</protein>
<feature type="transmembrane region" description="Helical" evidence="1">
    <location>
        <begin position="45"/>
        <end position="64"/>
    </location>
</feature>
<keyword evidence="1" id="KW-1133">Transmembrane helix</keyword>
<comment type="caution">
    <text evidence="2">The sequence shown here is derived from an EMBL/GenBank/DDBJ whole genome shotgun (WGS) entry which is preliminary data.</text>
</comment>
<keyword evidence="1" id="KW-0472">Membrane</keyword>
<name>A0ABV6TXF6_9ACTN</name>
<evidence type="ECO:0008006" key="4">
    <source>
        <dbReference type="Google" id="ProtNLM"/>
    </source>
</evidence>
<accession>A0ABV6TXF6</accession>
<dbReference type="RefSeq" id="WP_394299142.1">
    <property type="nucleotide sequence ID" value="NZ_JBHMQT010000003.1"/>
</dbReference>
<proteinExistence type="predicted"/>
<sequence>MRLLPSRSAEKLLLPFVLGVSDGILNALILAATSILNGQRAQIQVGLRVATVALVTAVFTVYIAEYSELRGQLARASRQLNLTSPGRLAATRLGGVVIREAGVATAVAGLASFFGALIPLLIGAAVPGPSWLPLAVSLLILGVLGTGIGTAVGGSRLRWSCALVIGGVCVTAVGLQLRIL</sequence>
<gene>
    <name evidence="2" type="ORF">ACFHYQ_01115</name>
</gene>
<dbReference type="EMBL" id="JBHMQT010000003">
    <property type="protein sequence ID" value="MFC0860885.1"/>
    <property type="molecule type" value="Genomic_DNA"/>
</dbReference>
<reference evidence="2 3" key="1">
    <citation type="submission" date="2024-09" db="EMBL/GenBank/DDBJ databases">
        <authorList>
            <person name="Sun Q."/>
            <person name="Mori K."/>
        </authorList>
    </citation>
    <scope>NUCLEOTIDE SEQUENCE [LARGE SCALE GENOMIC DNA]</scope>
    <source>
        <strain evidence="2 3">TBRC 1851</strain>
    </source>
</reference>
<feature type="transmembrane region" description="Helical" evidence="1">
    <location>
        <begin position="159"/>
        <end position="179"/>
    </location>
</feature>
<evidence type="ECO:0000256" key="1">
    <source>
        <dbReference type="SAM" id="Phobius"/>
    </source>
</evidence>
<keyword evidence="3" id="KW-1185">Reference proteome</keyword>
<dbReference type="Proteomes" id="UP001589870">
    <property type="component" value="Unassembled WGS sequence"/>
</dbReference>
<evidence type="ECO:0000313" key="2">
    <source>
        <dbReference type="EMBL" id="MFC0860885.1"/>
    </source>
</evidence>
<organism evidence="2 3">
    <name type="scientific">Sphaerimonospora cavernae</name>
    <dbReference type="NCBI Taxonomy" id="1740611"/>
    <lineage>
        <taxon>Bacteria</taxon>
        <taxon>Bacillati</taxon>
        <taxon>Actinomycetota</taxon>
        <taxon>Actinomycetes</taxon>
        <taxon>Streptosporangiales</taxon>
        <taxon>Streptosporangiaceae</taxon>
        <taxon>Sphaerimonospora</taxon>
    </lineage>
</organism>
<evidence type="ECO:0000313" key="3">
    <source>
        <dbReference type="Proteomes" id="UP001589870"/>
    </source>
</evidence>
<keyword evidence="1" id="KW-0812">Transmembrane</keyword>
<feature type="transmembrane region" description="Helical" evidence="1">
    <location>
        <begin position="131"/>
        <end position="152"/>
    </location>
</feature>
<feature type="transmembrane region" description="Helical" evidence="1">
    <location>
        <begin position="101"/>
        <end position="125"/>
    </location>
</feature>
<feature type="transmembrane region" description="Helical" evidence="1">
    <location>
        <begin position="12"/>
        <end position="33"/>
    </location>
</feature>